<dbReference type="STRING" id="1235802.C823_03215"/>
<dbReference type="AlphaFoldDB" id="N2AEF6"/>
<dbReference type="PATRIC" id="fig|1235802.3.peg.3400"/>
<dbReference type="EMBL" id="AQFT01000096">
    <property type="protein sequence ID" value="EMZ24530.1"/>
    <property type="molecule type" value="Genomic_DNA"/>
</dbReference>
<feature type="domain" description="Transcriptional regulator HTH-type FeoC" evidence="1">
    <location>
        <begin position="40"/>
        <end position="98"/>
    </location>
</feature>
<keyword evidence="3" id="KW-1185">Reference proteome</keyword>
<evidence type="ECO:0000259" key="1">
    <source>
        <dbReference type="Pfam" id="PF09012"/>
    </source>
</evidence>
<comment type="caution">
    <text evidence="2">The sequence shown here is derived from an EMBL/GenBank/DDBJ whole genome shotgun (WGS) entry which is preliminary data.</text>
</comment>
<dbReference type="OrthoDB" id="1767213at2"/>
<protein>
    <recommendedName>
        <fullName evidence="1">Transcriptional regulator HTH-type FeoC domain-containing protein</fullName>
    </recommendedName>
</protein>
<reference evidence="2 3" key="1">
    <citation type="journal article" date="2014" name="Genome Announc.">
        <title>Draft genome sequences of the altered schaedler flora, a defined bacterial community from gnotobiotic mice.</title>
        <authorList>
            <person name="Wannemuehler M.J."/>
            <person name="Overstreet A.M."/>
            <person name="Ward D.V."/>
            <person name="Phillips G.J."/>
        </authorList>
    </citation>
    <scope>NUCLEOTIDE SEQUENCE [LARGE SCALE GENOMIC DNA]</scope>
    <source>
        <strain evidence="2 3">ASF492</strain>
    </source>
</reference>
<evidence type="ECO:0000313" key="2">
    <source>
        <dbReference type="EMBL" id="EMZ24530.1"/>
    </source>
</evidence>
<proteinExistence type="predicted"/>
<sequence length="137" mass="16208">MEVSGKLFQENRFCAWCHCPIPADSETDFCKNCQASMEFREVREYVREHDVNEFQLAEVFGIPLRQVKHWIREGRLEYRELVNTVVGLHCQRCGKAIQFGNFCPECNRAEYGVKGGFDTFKQKDADQQIRFYKKDRK</sequence>
<organism evidence="2 3">
    <name type="scientific">Eubacterium plexicaudatum ASF492</name>
    <dbReference type="NCBI Taxonomy" id="1235802"/>
    <lineage>
        <taxon>Bacteria</taxon>
        <taxon>Bacillati</taxon>
        <taxon>Bacillota</taxon>
        <taxon>Clostridia</taxon>
        <taxon>Eubacteriales</taxon>
        <taxon>Eubacteriaceae</taxon>
        <taxon>Eubacterium</taxon>
    </lineage>
</organism>
<dbReference type="Proteomes" id="UP000012589">
    <property type="component" value="Unassembled WGS sequence"/>
</dbReference>
<evidence type="ECO:0000313" key="3">
    <source>
        <dbReference type="Proteomes" id="UP000012589"/>
    </source>
</evidence>
<dbReference type="Pfam" id="PF09012">
    <property type="entry name" value="FeoC"/>
    <property type="match status" value="1"/>
</dbReference>
<accession>N2AEF6</accession>
<dbReference type="HOGENOM" id="CLU_137779_0_0_9"/>
<dbReference type="eggNOG" id="ENOG50336Z0">
    <property type="taxonomic scope" value="Bacteria"/>
</dbReference>
<gene>
    <name evidence="2" type="ORF">C823_03215</name>
</gene>
<name>N2AEF6_9FIRM</name>
<dbReference type="InterPro" id="IPR015102">
    <property type="entry name" value="Tscrpt_reg_HTH_FeoC"/>
</dbReference>